<feature type="region of interest" description="Disordered" evidence="1">
    <location>
        <begin position="1"/>
        <end position="36"/>
    </location>
</feature>
<name>A0A9P6FFA9_9FUNG</name>
<gene>
    <name evidence="2" type="ORF">EC957_003151</name>
</gene>
<feature type="compositionally biased region" description="Low complexity" evidence="1">
    <location>
        <begin position="7"/>
        <end position="19"/>
    </location>
</feature>
<sequence>MKDFNGSNVVSVSESTTSSLPGTEGMDGYEQESSGLPESVCVREYMPWFMGQEKSSENVSFALFVQEFEFVNLEDAQAAHLLNMEKRETKINSEIAVTKSARVMQTASMREIANTAKLLEDGGGSQDE</sequence>
<comment type="caution">
    <text evidence="2">The sequence shown here is derived from an EMBL/GenBank/DDBJ whole genome shotgun (WGS) entry which is preliminary data.</text>
</comment>
<protein>
    <submittedName>
        <fullName evidence="2">Uncharacterized protein</fullName>
    </submittedName>
</protein>
<organism evidence="2 3">
    <name type="scientific">Mortierella hygrophila</name>
    <dbReference type="NCBI Taxonomy" id="979708"/>
    <lineage>
        <taxon>Eukaryota</taxon>
        <taxon>Fungi</taxon>
        <taxon>Fungi incertae sedis</taxon>
        <taxon>Mucoromycota</taxon>
        <taxon>Mortierellomycotina</taxon>
        <taxon>Mortierellomycetes</taxon>
        <taxon>Mortierellales</taxon>
        <taxon>Mortierellaceae</taxon>
        <taxon>Mortierella</taxon>
    </lineage>
</organism>
<dbReference type="EMBL" id="JAAAXW010000017">
    <property type="protein sequence ID" value="KAF9549615.1"/>
    <property type="molecule type" value="Genomic_DNA"/>
</dbReference>
<reference evidence="2" key="1">
    <citation type="journal article" date="2020" name="Fungal Divers.">
        <title>Resolving the Mortierellaceae phylogeny through synthesis of multi-gene phylogenetics and phylogenomics.</title>
        <authorList>
            <person name="Vandepol N."/>
            <person name="Liber J."/>
            <person name="Desiro A."/>
            <person name="Na H."/>
            <person name="Kennedy M."/>
            <person name="Barry K."/>
            <person name="Grigoriev I.V."/>
            <person name="Miller A.N."/>
            <person name="O'Donnell K."/>
            <person name="Stajich J.E."/>
            <person name="Bonito G."/>
        </authorList>
    </citation>
    <scope>NUCLEOTIDE SEQUENCE</scope>
    <source>
        <strain evidence="2">NRRL 2591</strain>
    </source>
</reference>
<dbReference type="Proteomes" id="UP000723463">
    <property type="component" value="Unassembled WGS sequence"/>
</dbReference>
<proteinExistence type="predicted"/>
<dbReference type="AlphaFoldDB" id="A0A9P6FFA9"/>
<evidence type="ECO:0000256" key="1">
    <source>
        <dbReference type="SAM" id="MobiDB-lite"/>
    </source>
</evidence>
<evidence type="ECO:0000313" key="2">
    <source>
        <dbReference type="EMBL" id="KAF9549615.1"/>
    </source>
</evidence>
<evidence type="ECO:0000313" key="3">
    <source>
        <dbReference type="Proteomes" id="UP000723463"/>
    </source>
</evidence>
<accession>A0A9P6FFA9</accession>
<keyword evidence="3" id="KW-1185">Reference proteome</keyword>